<reference evidence="2" key="1">
    <citation type="journal article" date="2023" name="Science">
        <title>Genome structures resolve the early diversification of teleost fishes.</title>
        <authorList>
            <person name="Parey E."/>
            <person name="Louis A."/>
            <person name="Montfort J."/>
            <person name="Bouchez O."/>
            <person name="Roques C."/>
            <person name="Iampietro C."/>
            <person name="Lluch J."/>
            <person name="Castinel A."/>
            <person name="Donnadieu C."/>
            <person name="Desvignes T."/>
            <person name="Floi Bucao C."/>
            <person name="Jouanno E."/>
            <person name="Wen M."/>
            <person name="Mejri S."/>
            <person name="Dirks R."/>
            <person name="Jansen H."/>
            <person name="Henkel C."/>
            <person name="Chen W.J."/>
            <person name="Zahm M."/>
            <person name="Cabau C."/>
            <person name="Klopp C."/>
            <person name="Thompson A.W."/>
            <person name="Robinson-Rechavi M."/>
            <person name="Braasch I."/>
            <person name="Lecointre G."/>
            <person name="Bobe J."/>
            <person name="Postlethwait J.H."/>
            <person name="Berthelot C."/>
            <person name="Roest Crollius H."/>
            <person name="Guiguen Y."/>
        </authorList>
    </citation>
    <scope>NUCLEOTIDE SEQUENCE</scope>
    <source>
        <strain evidence="2">NC1722</strain>
    </source>
</reference>
<protein>
    <recommendedName>
        <fullName evidence="1">Fibronectin type-III domain-containing protein</fullName>
    </recommendedName>
</protein>
<feature type="domain" description="Fibronectin type-III" evidence="1">
    <location>
        <begin position="4227"/>
        <end position="4316"/>
    </location>
</feature>
<feature type="domain" description="Fibronectin type-III" evidence="1">
    <location>
        <begin position="1061"/>
        <end position="1147"/>
    </location>
</feature>
<dbReference type="InterPro" id="IPR003961">
    <property type="entry name" value="FN3_dom"/>
</dbReference>
<dbReference type="Gene3D" id="2.60.40.10">
    <property type="entry name" value="Immunoglobulins"/>
    <property type="match status" value="18"/>
</dbReference>
<dbReference type="Pfam" id="PF00041">
    <property type="entry name" value="fn3"/>
    <property type="match status" value="2"/>
</dbReference>
<proteinExistence type="predicted"/>
<feature type="domain" description="Fibronectin type-III" evidence="1">
    <location>
        <begin position="1937"/>
        <end position="2023"/>
    </location>
</feature>
<dbReference type="PANTHER" id="PTHR47135">
    <property type="entry name" value="FIBRONECTIN TYPE III DOMAIN-CONTAINING PROTEIN 7"/>
    <property type="match status" value="1"/>
</dbReference>
<feature type="domain" description="Fibronectin type-III" evidence="1">
    <location>
        <begin position="1413"/>
        <end position="1500"/>
    </location>
</feature>
<dbReference type="InterPro" id="IPR013783">
    <property type="entry name" value="Ig-like_fold"/>
</dbReference>
<feature type="domain" description="Fibronectin type-III" evidence="1">
    <location>
        <begin position="801"/>
        <end position="887"/>
    </location>
</feature>
<gene>
    <name evidence="2" type="ORF">AAFF_G00104030</name>
</gene>
<sequence length="4384" mass="461250">MLDMVLYNYSKFVVEPPVNVTVTNTGRSTARLTWEPVNKVLLYEVTVADIDNPSSAPFVTNTSSTSLDISNLQPCSTYRIGVSSVNAFLVPGEATYVSYTTKTINAVSSISVVYSCSSGMVTVSWGTVFGAESYRATATDGNGTTLSCTTQSDSCPITRVTCGELYLVRVSAISEGCESTSNITKNFETVPCPPRNLVADRECSSNLIIVGWDPTNNTNYYVATALATTGEVTECRTTELYCLFTNTGCGQGYQYTVYSVSGLCNSASSPPIHIRTAPCNPTNVKTVAECQSDVLTTTWEGSAGALSYFVEVHGNRGDRYNCTSFTNSCAVPAVRCGESLSVWITAMDDDCTSGRALGEVAETVPCTPQNVTAISGCGSDHASLDWEVSAGAVFYIASAVHADGTVRTCTAIDSQCQIQGLRCGQTYTASVITTNLKCNSSESDHVTLETAPCPPDHVEAILDCAANHALIVWQNHQNMGSYTATIEDSDGDVLSCSSASNKCTIPELKCGEQYSVTVMHHDGTCPSLPSAPIQMVSVPCAPENVWTNVNCGTGELTVNWDISAPGHNYTTIVSTGTGERTLCNSTDMRCSLSTLDCGRSYMVVVMSVNGTCLSKPSRDVLVQEAPCVPANVTVERSCGSTATVRWEASRGAMYYTAVAVSNSGHRSECSSNGTACDLADLLCGEVYTVGVVAADNNCSSLQSQTTTLETVPCAPLHLSAWVDCARNAAFASWVPSPNAASYMVMATAADGHTHSCNSTAPACQVISLHCGKEYTFTVKANNGGCVSPASVPFRLETAPCAPRNVSKHLYCGTNVLSVSWDPAATPLNYSAIARAPDGSALSCASAGSGCQVTGLLCGQWYSLAVAASNGNCSSLESVAQTVQTAPCAPLNIRGDLQCGTDIMLMAWDGAPGASAYVAMVTGPNSYLEACDTTNLSCSFSGLRCAQSYAMSVVARDNDCNGTASPAVPLVTAPCDPENVATVLHCGSDTATARWDASVGASGYTVVAQGTAGQVTCRTVETSCQLGQLVCGDTYNLTVLAEDGICNSTGETSAVLQTAPCPPQIVQSLLDCDTNVASLSWTVGSNAQEVTVNATTTLGHMDCCSSTNTTCQLTDLQCGLTYTVVAMAIGDQCNSGPSSGADFVTVPCAPPMVSSRYDCGTHIATVTWDDSLGRETFVASVEGSDHVDSCSTADTSCSFTGLQCSHTYNVSVRSLAAHCNSSLSLAYGLQTVPCEPQNVSASLVCANNTAMVTWDGSEGAVAYNATVMGRDGHTMYCHTPNTSCHVPGMHCGQTYTITITAYSETCGGFLSSGFQSNGFTYTAGPCPPSNVAVALECGGHVGSVSWNPVLGAEMYRATATGADGHTHNCTSNSTGCSFTDLHCGETYSVTVVTVERGCLSEPSVAMDLKSAICPPSNLEGVTSCTGNTLSLSWDASPGVGVSYFLYSLKQGGTNTTTAVMGTSHLVSGLQCGESYSFWVSAWDATCNSSLSKALEMDAPPCPPTNLTVQVDCGSNRGTISWQPSLGTGLVSYMAEAVGVHGHRAFCTSNSTSCWVKLDCGRRYWATVISSTNACNSTLDNIEFDSAPCLPEDVMADLDCDTNVLAVQWRESPGSDSYTALAISSDGYRASCNTTSTTCTINDLRCGQTYNITVTTSSVNCSIIQGSDYQVQSVPCPPQDPAVSLNCSSNEVAVSWASSGMAQMHSVTAVDRYVVTVTCNSSDDGCTFSHLSCGETYTFSVVGMTNQCRSDVSPSMELLTAPCAPTHVTASYDCDTHIAMITWDSARGATNYTVWAEGSSGHTTSCSNTDTLCTLHNLVCGQDYDIVVVAMHDSCATFASEPATITTGPCPHSQLRSSLDCSSNTAMISWTPGNGTLYYNASAEALSTGHHMSCVSNGSACNISALYCGLRYRISVEGMGLTCPSRPGIWIAMNTAPCAPTQLSILSSCDSDTMSVSWAAAAGAVTYVVMAEASDGHRRMCNSSSTACDITGLECGWEYAVSVTGMDGDCIGARSDIQTLRTAPCVPQDLETLLECQAGDLSVAWQQSRGANLYYVVAENRAGDVLVVDTYNTTYIFHGLLCSEIYNVTVTACSDTCNSSASLASLVNTAPCPPSAVEVTADCSSEGNSTRRTSIKVEIIIIFHWWFIPTVRFRFIAVAEDGLGHNSTCLVTNSTCTIDNLQCGTEYNVTITGSLDGCAGPPSEVYTVKTAPCVPRLVEVEMDCLADCASLVWAESEGASLYSVTAEDGLGGVQWCESGGTGCRVTGLQCGQGYAFSLTASDSHCNSSQSNVLHSMTAPCPPQDIQVNMSCENQTGSITWVHSQGALRYIAMLHETNGTTSTCTSTGTTCEFSGLPCGEAYSVTVVAEGHTCNSTPGHPSSIFRTAPCMPQNLTSSTSCVDGVATIEWSHSQGALLYTVEATGRDGHTASCTSAWGGCDLTGLRCGQSYAITVSAADDTCSSAHTQPITITTVPCTPEGVLTKSDCDSNTITVYWSESDGAEYYTATLVDGNQDSTNCQSAGTKCNITALRCGETYHVTVAAYGSLCSSPSSPNTDMSTAPCLPSNIEARLDCQDQTAMVSWFYSAGALSYTTMAQTQSGHSVTCDTNHTHCMLSGLACGELYSVSVQAQGETCNSTAEMAGQLMTEPCVPMNLEVQYSLSIGMLFWDNARGATSYTVEAVTDQGLTVTFNTTDTSGVLNSMACGQIYNITVIAHNNACRDTVTSDIFSLFTEPCPPENVQASMECESREGVVSWEQSLVAVGYMAFLEGRNGDSANCSTAGTFCSVSGLDCGTIYTVRVRALGPVFNSEDSASVILTTDSVGAQVDCAEDMAMISWSFSAGAESYTATVEATGGHQASCTTQENYCNVTGLTCGETYNLTLASNNQPCQIHTATGVTFQTRPCTPTRLGVNLQCSTHTTSLTWEHQEGVELYTASAMTSAGVRAEDCNSTSSTCLFPSLDCGETYTFTVTAHTGLCHSEVSDIVAISTEPCRPERVTAQEACAHEMVVLDWDEAEGALVYVVTVVGNLGYVTAFNVTENTLEEELPCGQIYSISVVAQDDHCDSPPSDPAEFRTAPCVPHDLQSYIPCEATLGAVSWARSDGADSYTAVAEDQSSHIHMCITNGTDCTWTDLHCGEIYTIHVVAQDNVCASSPSGSVVIHTAPCIPQNLVPSFDCGLKVASLNWDASEGAELYIVTAEDDDWHRVELSTNDTQAHFSEFTCGQVYSLTVSAVSRACRGGQSMPVLIETEPCAPTDVTAELDCVSNIATMTWVASNGSEYYTATVWSVAGESHACMSSSTHCGLSSLHCGQTYLVSVTASRQQCNSTASAAATNLVTVPCSPSNLAVDLDCASNTAAVSWNYSQGALSYRVTAQSSRGSPSSCVSVETHCTLANLTCGAPYTVYVVAVGEQCSSLPGVSIEFHTVPCTPAITMANLDCVTNSVLLEWLYAEGATSYTAVAESTSGGVSVCFTNHTNCELMDMGCGQLYAITVMASDDRCNSSHSPTWDIATVPCAPQNIVYQLDCGTNSARVEWEGSSRAESYVVRAVSMEGHVIHCNTTGLTCEVPDLMCGCTYNVSVVALNEHCSSLLSESAITQLQTGGHRFLLLYLHTLTVLTVPCTPEHVETRVDCDTGAAWVSWEHSHGAISYAVTAQGSGGYAAYCNTSDTVCQFTDLLCGMAYSFTVCASDDDCASPESSPVYQETILCNPQNVSAELDCDSNVGLVAWEQGEFVASYHVQAAGPNGHRTQCNTTSTSCQLLQLHCGQQYNLTVTAQDGRCDNSNAFLTLQSGPCEPRNVRTALQCSSGSATMTWDRGSGASSYEVEGVTANGHQASCNTSATYCDLEGLQCGQTYNVSVVSLDDYCSSVGSPSSVVQTAPCPPQNVEAQMYCDSGTLMVTWDPNPDANSFHVAADTDDGANLSCESNSTWCSILSLPCGHTYSVTVTAIQGGCRGDPSQAVQVSSAPCVPQGIMGTLDCVTNSVQVVWAPSLGAQNYSVVAQGVGGYNSSCCSSEPTCNVPDLSCGVLYTFNVTASNSHCQSQPNTTFEIETAPCVLSDINAVTQCHSSTIQVMWELIEPSALYIATAEGNDHSILSCNSTMSSCNLTGALCGIHYTIIVAASSDTCSSLRSPPFKISTAPCTIENVLAQADCESQGVLVSWAPSLGAESYHLKATGRNGDVRECNTTTTNCTLAELQCGQPYNLFVIASGINCTSLASLEVTFNSVPCMPNSLSVEMECGNSSAVLTWTESDGSMEYFACAQGENGDMLYCDSMDMSCTIEGLECGAMYNFSVQASDGICNSSSSEPLMDGPAPCPPDMVQTRLLPMRAEAQLHLQCDCEGQKPCRHQPTVCGCQRNHSSLPPTAARVARVLLQGCPLPRLSPETS</sequence>
<evidence type="ECO:0000259" key="1">
    <source>
        <dbReference type="PROSITE" id="PS50853"/>
    </source>
</evidence>
<dbReference type="SUPFAM" id="SSF49265">
    <property type="entry name" value="Fibronectin type III"/>
    <property type="match status" value="31"/>
</dbReference>
<dbReference type="InterPro" id="IPR036116">
    <property type="entry name" value="FN3_sf"/>
</dbReference>
<name>A0AAD7RUM5_9TELE</name>
<feature type="domain" description="Fibronectin type-III" evidence="1">
    <location>
        <begin position="16"/>
        <end position="106"/>
    </location>
</feature>
<feature type="domain" description="Fibronectin type-III" evidence="1">
    <location>
        <begin position="193"/>
        <end position="279"/>
    </location>
</feature>
<evidence type="ECO:0000313" key="2">
    <source>
        <dbReference type="EMBL" id="KAJ8390468.1"/>
    </source>
</evidence>
<feature type="domain" description="Fibronectin type-III" evidence="1">
    <location>
        <begin position="3164"/>
        <end position="3250"/>
    </location>
</feature>
<feature type="domain" description="Fibronectin type-III" evidence="1">
    <location>
        <begin position="3792"/>
        <end position="3878"/>
    </location>
</feature>
<feature type="domain" description="Fibronectin type-III" evidence="1">
    <location>
        <begin position="3513"/>
        <end position="3599"/>
    </location>
</feature>
<feature type="domain" description="Fibronectin type-III" evidence="1">
    <location>
        <begin position="2299"/>
        <end position="2386"/>
    </location>
</feature>
<organism evidence="2 3">
    <name type="scientific">Aldrovandia affinis</name>
    <dbReference type="NCBI Taxonomy" id="143900"/>
    <lineage>
        <taxon>Eukaryota</taxon>
        <taxon>Metazoa</taxon>
        <taxon>Chordata</taxon>
        <taxon>Craniata</taxon>
        <taxon>Vertebrata</taxon>
        <taxon>Euteleostomi</taxon>
        <taxon>Actinopterygii</taxon>
        <taxon>Neopterygii</taxon>
        <taxon>Teleostei</taxon>
        <taxon>Notacanthiformes</taxon>
        <taxon>Halosauridae</taxon>
        <taxon>Aldrovandia</taxon>
    </lineage>
</organism>
<dbReference type="PROSITE" id="PS50853">
    <property type="entry name" value="FN3"/>
    <property type="match status" value="24"/>
</dbReference>
<evidence type="ECO:0000313" key="3">
    <source>
        <dbReference type="Proteomes" id="UP001221898"/>
    </source>
</evidence>
<feature type="domain" description="Fibronectin type-III" evidence="1">
    <location>
        <begin position="2387"/>
        <end position="2473"/>
    </location>
</feature>
<feature type="domain" description="Fibronectin type-III" evidence="1">
    <location>
        <begin position="2903"/>
        <end position="2990"/>
    </location>
</feature>
<feature type="domain" description="Fibronectin type-III" evidence="1">
    <location>
        <begin position="2734"/>
        <end position="2820"/>
    </location>
</feature>
<dbReference type="CDD" id="cd00063">
    <property type="entry name" value="FN3"/>
    <property type="match status" value="8"/>
</dbReference>
<feature type="domain" description="Fibronectin type-III" evidence="1">
    <location>
        <begin position="3339"/>
        <end position="3425"/>
    </location>
</feature>
<dbReference type="PANTHER" id="PTHR47135:SF3">
    <property type="entry name" value="FIBRONECTIN TYPE-III DOMAIN-CONTAINING PROTEIN"/>
    <property type="match status" value="1"/>
</dbReference>
<feature type="domain" description="Fibronectin type-III" evidence="1">
    <location>
        <begin position="628"/>
        <end position="713"/>
    </location>
</feature>
<feature type="domain" description="Fibronectin type-III" evidence="1">
    <location>
        <begin position="2024"/>
        <end position="2110"/>
    </location>
</feature>
<feature type="domain" description="Fibronectin type-III" evidence="1">
    <location>
        <begin position="1234"/>
        <end position="1324"/>
    </location>
</feature>
<feature type="domain" description="Fibronectin type-III" evidence="1">
    <location>
        <begin position="1675"/>
        <end position="1761"/>
    </location>
</feature>
<comment type="caution">
    <text evidence="2">The sequence shown here is derived from an EMBL/GenBank/DDBJ whole genome shotgun (WGS) entry which is preliminary data.</text>
</comment>
<feature type="domain" description="Fibronectin type-III" evidence="1">
    <location>
        <begin position="714"/>
        <end position="800"/>
    </location>
</feature>
<keyword evidence="3" id="KW-1185">Reference proteome</keyword>
<dbReference type="EMBL" id="JAINUG010000169">
    <property type="protein sequence ID" value="KAJ8390468.1"/>
    <property type="molecule type" value="Genomic_DNA"/>
</dbReference>
<feature type="domain" description="Fibronectin type-III" evidence="1">
    <location>
        <begin position="367"/>
        <end position="453"/>
    </location>
</feature>
<dbReference type="Proteomes" id="UP001221898">
    <property type="component" value="Unassembled WGS sequence"/>
</dbReference>
<feature type="domain" description="Fibronectin type-III" evidence="1">
    <location>
        <begin position="1762"/>
        <end position="1848"/>
    </location>
</feature>
<dbReference type="SMART" id="SM00060">
    <property type="entry name" value="FN3"/>
    <property type="match status" value="35"/>
</dbReference>
<feature type="domain" description="Fibronectin type-III" evidence="1">
    <location>
        <begin position="3879"/>
        <end position="3965"/>
    </location>
</feature>
<feature type="domain" description="Fibronectin type-III" evidence="1">
    <location>
        <begin position="3966"/>
        <end position="4052"/>
    </location>
</feature>
<accession>A0AAD7RUM5</accession>